<gene>
    <name evidence="1" type="ORF">SCD90_12775</name>
</gene>
<keyword evidence="2" id="KW-1185">Reference proteome</keyword>
<accession>A0ABU4RTH6</accession>
<dbReference type="Proteomes" id="UP001274321">
    <property type="component" value="Unassembled WGS sequence"/>
</dbReference>
<reference evidence="1 2" key="1">
    <citation type="submission" date="2023-11" db="EMBL/GenBank/DDBJ databases">
        <authorList>
            <person name="Bao R."/>
        </authorList>
    </citation>
    <scope>NUCLEOTIDE SEQUENCE [LARGE SCALE GENOMIC DNA]</scope>
    <source>
        <strain evidence="1 2">PJ23</strain>
    </source>
</reference>
<proteinExistence type="predicted"/>
<sequence length="145" mass="15768">MSLRVSNCVGYLADILMTASKHPVSRLQAMLLQEGIWGGSVKNAEAAVELPRVHSDARSQGGNIWWRVDRVDHEIARMADPLCIGRGQPPAAGAASGGVEPVEHQRAELKRLSEPVKIVIRSLGAGKYLGRHGFARRIGRANRDD</sequence>
<comment type="caution">
    <text evidence="1">The sequence shown here is derived from an EMBL/GenBank/DDBJ whole genome shotgun (WGS) entry which is preliminary data.</text>
</comment>
<dbReference type="EMBL" id="JAXAFJ010000008">
    <property type="protein sequence ID" value="MDX6806940.1"/>
    <property type="molecule type" value="Genomic_DNA"/>
</dbReference>
<organism evidence="1 2">
    <name type="scientific">Terrihabitans rhizophilus</name>
    <dbReference type="NCBI Taxonomy" id="3092662"/>
    <lineage>
        <taxon>Bacteria</taxon>
        <taxon>Pseudomonadati</taxon>
        <taxon>Pseudomonadota</taxon>
        <taxon>Alphaproteobacteria</taxon>
        <taxon>Hyphomicrobiales</taxon>
        <taxon>Terrihabitans</taxon>
    </lineage>
</organism>
<name>A0ABU4RTH6_9HYPH</name>
<protein>
    <submittedName>
        <fullName evidence="1">Uncharacterized protein</fullName>
    </submittedName>
</protein>
<evidence type="ECO:0000313" key="2">
    <source>
        <dbReference type="Proteomes" id="UP001274321"/>
    </source>
</evidence>
<evidence type="ECO:0000313" key="1">
    <source>
        <dbReference type="EMBL" id="MDX6806940.1"/>
    </source>
</evidence>